<keyword evidence="4" id="KW-0732">Signal</keyword>
<organism evidence="6 7">
    <name type="scientific">Lentzea flaviverrucosa</name>
    <dbReference type="NCBI Taxonomy" id="200379"/>
    <lineage>
        <taxon>Bacteria</taxon>
        <taxon>Bacillati</taxon>
        <taxon>Actinomycetota</taxon>
        <taxon>Actinomycetes</taxon>
        <taxon>Pseudonocardiales</taxon>
        <taxon>Pseudonocardiaceae</taxon>
        <taxon>Lentzea</taxon>
    </lineage>
</organism>
<keyword evidence="3" id="KW-0378">Hydrolase</keyword>
<proteinExistence type="inferred from homology"/>
<feature type="chain" id="PRO_5038381798" evidence="4">
    <location>
        <begin position="20"/>
        <end position="323"/>
    </location>
</feature>
<dbReference type="EMBL" id="FOFT01000001">
    <property type="protein sequence ID" value="SEP86962.1"/>
    <property type="molecule type" value="Genomic_DNA"/>
</dbReference>
<dbReference type="PANTHER" id="PTHR22939:SF129">
    <property type="entry name" value="SERINE PROTEASE HTRA2, MITOCHONDRIAL"/>
    <property type="match status" value="1"/>
</dbReference>
<dbReference type="SUPFAM" id="SSF50494">
    <property type="entry name" value="Trypsin-like serine proteases"/>
    <property type="match status" value="1"/>
</dbReference>
<dbReference type="GO" id="GO:0004252">
    <property type="term" value="F:serine-type endopeptidase activity"/>
    <property type="evidence" value="ECO:0007669"/>
    <property type="project" value="InterPro"/>
</dbReference>
<gene>
    <name evidence="6" type="ORF">SAMN05216195_101450</name>
</gene>
<comment type="similarity">
    <text evidence="1">Belongs to the peptidase S1C family.</text>
</comment>
<name>A0A1H9BD74_9PSEU</name>
<evidence type="ECO:0000313" key="7">
    <source>
        <dbReference type="Proteomes" id="UP000199028"/>
    </source>
</evidence>
<dbReference type="CDD" id="cd06779">
    <property type="entry name" value="cpPDZ_Deg_HtrA-like"/>
    <property type="match status" value="1"/>
</dbReference>
<keyword evidence="2 6" id="KW-0645">Protease</keyword>
<dbReference type="PANTHER" id="PTHR22939">
    <property type="entry name" value="SERINE PROTEASE FAMILY S1C HTRA-RELATED"/>
    <property type="match status" value="1"/>
</dbReference>
<dbReference type="Gene3D" id="2.40.10.120">
    <property type="match status" value="1"/>
</dbReference>
<evidence type="ECO:0000313" key="6">
    <source>
        <dbReference type="EMBL" id="SEP86962.1"/>
    </source>
</evidence>
<evidence type="ECO:0000256" key="2">
    <source>
        <dbReference type="ARBA" id="ARBA00022670"/>
    </source>
</evidence>
<reference evidence="7" key="1">
    <citation type="submission" date="2016-10" db="EMBL/GenBank/DDBJ databases">
        <authorList>
            <person name="Varghese N."/>
            <person name="Submissions S."/>
        </authorList>
    </citation>
    <scope>NUCLEOTIDE SEQUENCE [LARGE SCALE GENOMIC DNA]</scope>
    <source>
        <strain evidence="7">CGMCC 4.578</strain>
    </source>
</reference>
<protein>
    <submittedName>
        <fullName evidence="6">Serine protease, S1-C subfamily, contains C-terminal PDZ domain</fullName>
    </submittedName>
</protein>
<dbReference type="PROSITE" id="PS50106">
    <property type="entry name" value="PDZ"/>
    <property type="match status" value="1"/>
</dbReference>
<dbReference type="Pfam" id="PF13365">
    <property type="entry name" value="Trypsin_2"/>
    <property type="match status" value="1"/>
</dbReference>
<evidence type="ECO:0000256" key="4">
    <source>
        <dbReference type="SAM" id="SignalP"/>
    </source>
</evidence>
<dbReference type="InterPro" id="IPR009003">
    <property type="entry name" value="Peptidase_S1_PA"/>
</dbReference>
<dbReference type="InterPro" id="IPR001478">
    <property type="entry name" value="PDZ"/>
</dbReference>
<dbReference type="OrthoDB" id="9758917at2"/>
<evidence type="ECO:0000256" key="1">
    <source>
        <dbReference type="ARBA" id="ARBA00010541"/>
    </source>
</evidence>
<feature type="domain" description="PDZ" evidence="5">
    <location>
        <begin position="235"/>
        <end position="311"/>
    </location>
</feature>
<dbReference type="SMART" id="SM00228">
    <property type="entry name" value="PDZ"/>
    <property type="match status" value="1"/>
</dbReference>
<dbReference type="PROSITE" id="PS51257">
    <property type="entry name" value="PROKAR_LIPOPROTEIN"/>
    <property type="match status" value="1"/>
</dbReference>
<dbReference type="Gene3D" id="2.30.42.10">
    <property type="match status" value="1"/>
</dbReference>
<dbReference type="Pfam" id="PF13180">
    <property type="entry name" value="PDZ_2"/>
    <property type="match status" value="1"/>
</dbReference>
<dbReference type="RefSeq" id="WP_090062784.1">
    <property type="nucleotide sequence ID" value="NZ_FOFT01000001.1"/>
</dbReference>
<sequence>MFPRVLAFLLLLLGLVACTDNRSPPPAGAGESEGAGSYADVVTRTAPSAVTVRVEDGVGSGVVLRSDVVVTNEHVVKTNRQVRIRYADGQESGGEVLATDPLSDLAVVRTERKNLPVAEFSTELPRPGDTVLAIGSPLGLEFTVTAGIVSGLHRTLPGGPQVELIQTDAPISPGNSGGALLDSAGRVIGINEAYIPPSQGAVSLGFAIPSGVTLDVTEKLLSAGKVEHPYLGASLGDLTPEIRSRFGITTERGALVLEVEPAGPAEAGGLRAGDVVVEMKDQQVGGVQDVQAVLRSSRVGERIPVSVRRGDELTQLTVALGSR</sequence>
<dbReference type="Proteomes" id="UP000199028">
    <property type="component" value="Unassembled WGS sequence"/>
</dbReference>
<keyword evidence="7" id="KW-1185">Reference proteome</keyword>
<dbReference type="PRINTS" id="PR00834">
    <property type="entry name" value="PROTEASES2C"/>
</dbReference>
<feature type="signal peptide" evidence="4">
    <location>
        <begin position="1"/>
        <end position="19"/>
    </location>
</feature>
<dbReference type="AlphaFoldDB" id="A0A1H9BD74"/>
<dbReference type="SUPFAM" id="SSF50156">
    <property type="entry name" value="PDZ domain-like"/>
    <property type="match status" value="1"/>
</dbReference>
<accession>A0A1H9BD74</accession>
<dbReference type="InterPro" id="IPR036034">
    <property type="entry name" value="PDZ_sf"/>
</dbReference>
<dbReference type="InterPro" id="IPR001940">
    <property type="entry name" value="Peptidase_S1C"/>
</dbReference>
<evidence type="ECO:0000256" key="3">
    <source>
        <dbReference type="ARBA" id="ARBA00022801"/>
    </source>
</evidence>
<dbReference type="GO" id="GO:0006508">
    <property type="term" value="P:proteolysis"/>
    <property type="evidence" value="ECO:0007669"/>
    <property type="project" value="UniProtKB-KW"/>
</dbReference>
<evidence type="ECO:0000259" key="5">
    <source>
        <dbReference type="PROSITE" id="PS50106"/>
    </source>
</evidence>